<evidence type="ECO:0000256" key="5">
    <source>
        <dbReference type="ARBA" id="ARBA00012458"/>
    </source>
</evidence>
<dbReference type="AlphaFoldDB" id="A0A2N5J6G8"/>
<keyword evidence="8 10" id="KW-0460">Magnesium</keyword>
<gene>
    <name evidence="12" type="ORF">Uis4E_0135</name>
</gene>
<dbReference type="GO" id="GO:0005829">
    <property type="term" value="C:cytosol"/>
    <property type="evidence" value="ECO:0007669"/>
    <property type="project" value="TreeGrafter"/>
</dbReference>
<dbReference type="PANTHER" id="PTHR20941">
    <property type="entry name" value="FOLATE SYNTHESIS PROTEINS"/>
    <property type="match status" value="1"/>
</dbReference>
<dbReference type="InterPro" id="IPR011005">
    <property type="entry name" value="Dihydropteroate_synth-like_sf"/>
</dbReference>
<dbReference type="PROSITE" id="PS00793">
    <property type="entry name" value="DHPS_2"/>
    <property type="match status" value="1"/>
</dbReference>
<evidence type="ECO:0000256" key="1">
    <source>
        <dbReference type="ARBA" id="ARBA00000012"/>
    </source>
</evidence>
<dbReference type="UniPathway" id="UPA00077">
    <property type="reaction ID" value="UER00156"/>
</dbReference>
<dbReference type="InterPro" id="IPR045031">
    <property type="entry name" value="DHP_synth-like"/>
</dbReference>
<evidence type="ECO:0000256" key="8">
    <source>
        <dbReference type="ARBA" id="ARBA00022842"/>
    </source>
</evidence>
<evidence type="ECO:0000256" key="7">
    <source>
        <dbReference type="ARBA" id="ARBA00022723"/>
    </source>
</evidence>
<evidence type="ECO:0000256" key="9">
    <source>
        <dbReference type="ARBA" id="ARBA00022909"/>
    </source>
</evidence>
<comment type="similarity">
    <text evidence="4 10">Belongs to the DHPS family.</text>
</comment>
<dbReference type="GO" id="GO:0046654">
    <property type="term" value="P:tetrahydrofolate biosynthetic process"/>
    <property type="evidence" value="ECO:0007669"/>
    <property type="project" value="UniProtKB-UniPathway"/>
</dbReference>
<dbReference type="GO" id="GO:0046656">
    <property type="term" value="P:folic acid biosynthetic process"/>
    <property type="evidence" value="ECO:0007669"/>
    <property type="project" value="UniProtKB-KW"/>
</dbReference>
<keyword evidence="13" id="KW-1185">Reference proteome</keyword>
<dbReference type="EMBL" id="NMWT01000001">
    <property type="protein sequence ID" value="PLS29794.1"/>
    <property type="molecule type" value="Genomic_DNA"/>
</dbReference>
<sequence length="311" mass="32807">MYCSPFEGELSRGAGLRGIIAMTIDLKALHDAGHTLVMGVLNITEDSFSDGGLWLDPRAAADHGRAMMAAGADIIDIGAESTRPGAKRVSEEDELTRITGAVEALIPAGATLSIDTTRASVAAAALDGGAQIINDVSGGTLDTELPHVVADHDCLYIVQHWRGWLAGSKTGAPDADTSHYEHGVLQDVHDELMRQVDAVLAAGVAPERIIIDPGLGFSKPGIAHNLPLLAGLDRFRATGYPVLIGQSRKRFVTAILDKAGFTDITMDARDDATAAFSALCAEHGAWAVRVHDVARSRAAVAVGNTWREYAN</sequence>
<evidence type="ECO:0000256" key="3">
    <source>
        <dbReference type="ARBA" id="ARBA00004763"/>
    </source>
</evidence>
<evidence type="ECO:0000256" key="10">
    <source>
        <dbReference type="RuleBase" id="RU361205"/>
    </source>
</evidence>
<dbReference type="EC" id="2.5.1.15" evidence="5 10"/>
<comment type="caution">
    <text evidence="12">The sequence shown here is derived from an EMBL/GenBank/DDBJ whole genome shotgun (WGS) entry which is preliminary data.</text>
</comment>
<name>A0A2N5J6G8_9BIFI</name>
<proteinExistence type="inferred from homology"/>
<comment type="function">
    <text evidence="10">Catalyzes the condensation of para-aminobenzoate (pABA) with 6-hydroxymethyl-7,8-dihydropterin diphosphate (DHPt-PP) to form 7,8-dihydropteroate (H2Pte), the immediate precursor of folate derivatives.</text>
</comment>
<dbReference type="PROSITE" id="PS50972">
    <property type="entry name" value="PTERIN_BINDING"/>
    <property type="match status" value="1"/>
</dbReference>
<dbReference type="PROSITE" id="PS00792">
    <property type="entry name" value="DHPS_1"/>
    <property type="match status" value="1"/>
</dbReference>
<comment type="pathway">
    <text evidence="3 10">Cofactor biosynthesis; tetrahydrofolate biosynthesis; 7,8-dihydrofolate from 2-amino-4-hydroxy-6-hydroxymethyl-7,8-dihydropteridine diphosphate and 4-aminobenzoate: step 1/2.</text>
</comment>
<evidence type="ECO:0000313" key="13">
    <source>
        <dbReference type="Proteomes" id="UP000235034"/>
    </source>
</evidence>
<dbReference type="SUPFAM" id="SSF51717">
    <property type="entry name" value="Dihydropteroate synthetase-like"/>
    <property type="match status" value="1"/>
</dbReference>
<dbReference type="PANTHER" id="PTHR20941:SF1">
    <property type="entry name" value="FOLIC ACID SYNTHESIS PROTEIN FOL1"/>
    <property type="match status" value="1"/>
</dbReference>
<dbReference type="Proteomes" id="UP000235034">
    <property type="component" value="Unassembled WGS sequence"/>
</dbReference>
<protein>
    <recommendedName>
        <fullName evidence="5 10">Dihydropteroate synthase</fullName>
        <shortName evidence="10">DHPS</shortName>
        <ecNumber evidence="5 10">2.5.1.15</ecNumber>
    </recommendedName>
    <alternativeName>
        <fullName evidence="10">Dihydropteroate pyrophosphorylase</fullName>
    </alternativeName>
</protein>
<evidence type="ECO:0000256" key="2">
    <source>
        <dbReference type="ARBA" id="ARBA00001946"/>
    </source>
</evidence>
<organism evidence="12 13">
    <name type="scientific">Bifidobacterium parmae</name>
    <dbReference type="NCBI Taxonomy" id="361854"/>
    <lineage>
        <taxon>Bacteria</taxon>
        <taxon>Bacillati</taxon>
        <taxon>Actinomycetota</taxon>
        <taxon>Actinomycetes</taxon>
        <taxon>Bifidobacteriales</taxon>
        <taxon>Bifidobacteriaceae</taxon>
        <taxon>Bifidobacterium</taxon>
    </lineage>
</organism>
<evidence type="ECO:0000259" key="11">
    <source>
        <dbReference type="PROSITE" id="PS50972"/>
    </source>
</evidence>
<dbReference type="NCBIfam" id="TIGR01496">
    <property type="entry name" value="DHPS"/>
    <property type="match status" value="1"/>
</dbReference>
<keyword evidence="6 10" id="KW-0808">Transferase</keyword>
<evidence type="ECO:0000256" key="6">
    <source>
        <dbReference type="ARBA" id="ARBA00022679"/>
    </source>
</evidence>
<dbReference type="InterPro" id="IPR006390">
    <property type="entry name" value="DHP_synth_dom"/>
</dbReference>
<evidence type="ECO:0000256" key="4">
    <source>
        <dbReference type="ARBA" id="ARBA00009503"/>
    </source>
</evidence>
<keyword evidence="9 10" id="KW-0289">Folate biosynthesis</keyword>
<comment type="cofactor">
    <cofactor evidence="2 10">
        <name>Mg(2+)</name>
        <dbReference type="ChEBI" id="CHEBI:18420"/>
    </cofactor>
</comment>
<comment type="catalytic activity">
    <reaction evidence="1">
        <text>(7,8-dihydropterin-6-yl)methyl diphosphate + 4-aminobenzoate = 7,8-dihydropteroate + diphosphate</text>
        <dbReference type="Rhea" id="RHEA:19949"/>
        <dbReference type="ChEBI" id="CHEBI:17836"/>
        <dbReference type="ChEBI" id="CHEBI:17839"/>
        <dbReference type="ChEBI" id="CHEBI:33019"/>
        <dbReference type="ChEBI" id="CHEBI:72950"/>
        <dbReference type="EC" id="2.5.1.15"/>
    </reaction>
</comment>
<dbReference type="GO" id="GO:0004156">
    <property type="term" value="F:dihydropteroate synthase activity"/>
    <property type="evidence" value="ECO:0007669"/>
    <property type="project" value="UniProtKB-EC"/>
</dbReference>
<dbReference type="CDD" id="cd00739">
    <property type="entry name" value="DHPS"/>
    <property type="match status" value="1"/>
</dbReference>
<dbReference type="InterPro" id="IPR000489">
    <property type="entry name" value="Pterin-binding_dom"/>
</dbReference>
<reference evidence="12 13" key="1">
    <citation type="submission" date="2017-07" db="EMBL/GenBank/DDBJ databases">
        <title>Bifidobacterium novel species.</title>
        <authorList>
            <person name="Lugli G.A."/>
            <person name="Milani C."/>
            <person name="Duranti S."/>
            <person name="Mangifesta M."/>
        </authorList>
    </citation>
    <scope>NUCLEOTIDE SEQUENCE [LARGE SCALE GENOMIC DNA]</scope>
    <source>
        <strain evidence="12 13">77</strain>
    </source>
</reference>
<dbReference type="GO" id="GO:0046872">
    <property type="term" value="F:metal ion binding"/>
    <property type="evidence" value="ECO:0007669"/>
    <property type="project" value="UniProtKB-KW"/>
</dbReference>
<evidence type="ECO:0000313" key="12">
    <source>
        <dbReference type="EMBL" id="PLS29794.1"/>
    </source>
</evidence>
<feature type="domain" description="Pterin-binding" evidence="11">
    <location>
        <begin position="35"/>
        <end position="301"/>
    </location>
</feature>
<dbReference type="Pfam" id="PF00809">
    <property type="entry name" value="Pterin_bind"/>
    <property type="match status" value="1"/>
</dbReference>
<dbReference type="Gene3D" id="3.20.20.20">
    <property type="entry name" value="Dihydropteroate synthase-like"/>
    <property type="match status" value="1"/>
</dbReference>
<accession>A0A2N5J6G8</accession>
<keyword evidence="7 10" id="KW-0479">Metal-binding</keyword>